<proteinExistence type="predicted"/>
<dbReference type="Proteomes" id="UP000466794">
    <property type="component" value="Unassembled WGS sequence"/>
</dbReference>
<dbReference type="AlphaFoldDB" id="A0A7K1UVM9"/>
<sequence length="90" mass="9792">MRAHAGDWLIVEGRAVGGAVRRGLVEEVRGKDGAPPYLVHWTDNGHRALTFPGPDAYVLSSAELRAREEIAAARYSTMQHTPNHSGNKST</sequence>
<dbReference type="Gene3D" id="2.30.30.440">
    <property type="entry name" value="Domain of unknown function DUF1918"/>
    <property type="match status" value="1"/>
</dbReference>
<dbReference type="RefSeq" id="WP_157387850.1">
    <property type="nucleotide sequence ID" value="NZ_WRPP01000002.1"/>
</dbReference>
<evidence type="ECO:0000259" key="1">
    <source>
        <dbReference type="Pfam" id="PF08940"/>
    </source>
</evidence>
<dbReference type="EMBL" id="WRPP01000002">
    <property type="protein sequence ID" value="MVU78332.1"/>
    <property type="molecule type" value="Genomic_DNA"/>
</dbReference>
<accession>A0A7K1UVM9</accession>
<feature type="domain" description="DUF1918" evidence="1">
    <location>
        <begin position="1"/>
        <end position="58"/>
    </location>
</feature>
<protein>
    <submittedName>
        <fullName evidence="2">DUF1918 domain-containing protein</fullName>
    </submittedName>
</protein>
<dbReference type="InterPro" id="IPR015035">
    <property type="entry name" value="DUF1918"/>
</dbReference>
<comment type="caution">
    <text evidence="2">The sequence shown here is derived from an EMBL/GenBank/DDBJ whole genome shotgun (WGS) entry which is preliminary data.</text>
</comment>
<dbReference type="SUPFAM" id="SSF50118">
    <property type="entry name" value="Cell growth inhibitor/plasmid maintenance toxic component"/>
    <property type="match status" value="1"/>
</dbReference>
<reference evidence="2 3" key="1">
    <citation type="submission" date="2019-12" db="EMBL/GenBank/DDBJ databases">
        <title>Nocardia sp. nov. ET3-3 isolated from soil.</title>
        <authorList>
            <person name="Kanchanasin P."/>
            <person name="Tanasupawat S."/>
            <person name="Yuki M."/>
            <person name="Kudo T."/>
        </authorList>
    </citation>
    <scope>NUCLEOTIDE SEQUENCE [LARGE SCALE GENOMIC DNA]</scope>
    <source>
        <strain evidence="2 3">ET3-3</strain>
    </source>
</reference>
<gene>
    <name evidence="2" type="ORF">GPX89_13890</name>
</gene>
<dbReference type="Pfam" id="PF08940">
    <property type="entry name" value="DUF1918"/>
    <property type="match status" value="1"/>
</dbReference>
<organism evidence="2 3">
    <name type="scientific">Nocardia terrae</name>
    <dbReference type="NCBI Taxonomy" id="2675851"/>
    <lineage>
        <taxon>Bacteria</taxon>
        <taxon>Bacillati</taxon>
        <taxon>Actinomycetota</taxon>
        <taxon>Actinomycetes</taxon>
        <taxon>Mycobacteriales</taxon>
        <taxon>Nocardiaceae</taxon>
        <taxon>Nocardia</taxon>
    </lineage>
</organism>
<name>A0A7K1UVM9_9NOCA</name>
<keyword evidence="3" id="KW-1185">Reference proteome</keyword>
<evidence type="ECO:0000313" key="3">
    <source>
        <dbReference type="Proteomes" id="UP000466794"/>
    </source>
</evidence>
<evidence type="ECO:0000313" key="2">
    <source>
        <dbReference type="EMBL" id="MVU78332.1"/>
    </source>
</evidence>